<name>A0ABZ1CWZ8_9TREE</name>
<evidence type="ECO:0000256" key="2">
    <source>
        <dbReference type="ARBA" id="ARBA00010337"/>
    </source>
</evidence>
<evidence type="ECO:0008006" key="11">
    <source>
        <dbReference type="Google" id="ProtNLM"/>
    </source>
</evidence>
<evidence type="ECO:0000259" key="7">
    <source>
        <dbReference type="Pfam" id="PF04130"/>
    </source>
</evidence>
<evidence type="ECO:0000313" key="10">
    <source>
        <dbReference type="Proteomes" id="UP001329825"/>
    </source>
</evidence>
<gene>
    <name evidence="9" type="ORF">IL334_003234</name>
</gene>
<feature type="domain" description="Gamma tubulin complex component protein N-terminal" evidence="8">
    <location>
        <begin position="212"/>
        <end position="452"/>
    </location>
</feature>
<dbReference type="Pfam" id="PF04130">
    <property type="entry name" value="GCP_C_terminal"/>
    <property type="match status" value="1"/>
</dbReference>
<keyword evidence="3" id="KW-0963">Cytoplasm</keyword>
<evidence type="ECO:0000256" key="4">
    <source>
        <dbReference type="ARBA" id="ARBA00022701"/>
    </source>
</evidence>
<keyword evidence="4" id="KW-0493">Microtubule</keyword>
<organism evidence="9 10">
    <name type="scientific">Kwoniella shivajii</name>
    <dbReference type="NCBI Taxonomy" id="564305"/>
    <lineage>
        <taxon>Eukaryota</taxon>
        <taxon>Fungi</taxon>
        <taxon>Dikarya</taxon>
        <taxon>Basidiomycota</taxon>
        <taxon>Agaricomycotina</taxon>
        <taxon>Tremellomycetes</taxon>
        <taxon>Tremellales</taxon>
        <taxon>Cryptococcaceae</taxon>
        <taxon>Kwoniella</taxon>
    </lineage>
</organism>
<dbReference type="Gene3D" id="1.20.120.1900">
    <property type="entry name" value="Gamma-tubulin complex, C-terminal domain"/>
    <property type="match status" value="1"/>
</dbReference>
<dbReference type="Proteomes" id="UP001329825">
    <property type="component" value="Chromosome 4"/>
</dbReference>
<dbReference type="InterPro" id="IPR007259">
    <property type="entry name" value="GCP"/>
</dbReference>
<feature type="region of interest" description="Disordered" evidence="6">
    <location>
        <begin position="1063"/>
        <end position="1084"/>
    </location>
</feature>
<dbReference type="GeneID" id="87955365"/>
<dbReference type="PANTHER" id="PTHR19302">
    <property type="entry name" value="GAMMA TUBULIN COMPLEX PROTEIN"/>
    <property type="match status" value="1"/>
</dbReference>
<dbReference type="InterPro" id="IPR042241">
    <property type="entry name" value="GCP_C_sf"/>
</dbReference>
<dbReference type="PANTHER" id="PTHR19302:SF70">
    <property type="entry name" value="GAMMA-TUBULIN COMPLEX COMPONENT 6"/>
    <property type="match status" value="1"/>
</dbReference>
<evidence type="ECO:0000256" key="1">
    <source>
        <dbReference type="ARBA" id="ARBA00004245"/>
    </source>
</evidence>
<dbReference type="Pfam" id="PF17681">
    <property type="entry name" value="GCP_N_terminal"/>
    <property type="match status" value="1"/>
</dbReference>
<feature type="region of interest" description="Disordered" evidence="6">
    <location>
        <begin position="839"/>
        <end position="858"/>
    </location>
</feature>
<dbReference type="InterPro" id="IPR040457">
    <property type="entry name" value="GCP_C"/>
</dbReference>
<dbReference type="RefSeq" id="XP_062791021.1">
    <property type="nucleotide sequence ID" value="XM_062934970.1"/>
</dbReference>
<comment type="similarity">
    <text evidence="2">Belongs to the TUBGCP family.</text>
</comment>
<protein>
    <recommendedName>
        <fullName evidence="11">Spindle pole body component</fullName>
    </recommendedName>
</protein>
<comment type="subcellular location">
    <subcellularLocation>
        <location evidence="1">Cytoplasm</location>
        <location evidence="1">Cytoskeleton</location>
    </subcellularLocation>
</comment>
<proteinExistence type="inferred from homology"/>
<keyword evidence="5" id="KW-0206">Cytoskeleton</keyword>
<evidence type="ECO:0000256" key="5">
    <source>
        <dbReference type="ARBA" id="ARBA00023212"/>
    </source>
</evidence>
<evidence type="ECO:0000313" key="9">
    <source>
        <dbReference type="EMBL" id="WRT66281.1"/>
    </source>
</evidence>
<evidence type="ECO:0000256" key="3">
    <source>
        <dbReference type="ARBA" id="ARBA00022490"/>
    </source>
</evidence>
<accession>A0ABZ1CWZ8</accession>
<dbReference type="EMBL" id="CP141884">
    <property type="protein sequence ID" value="WRT66281.1"/>
    <property type="molecule type" value="Genomic_DNA"/>
</dbReference>
<reference evidence="9 10" key="1">
    <citation type="submission" date="2024-01" db="EMBL/GenBank/DDBJ databases">
        <title>Comparative genomics of Cryptococcus and Kwoniella reveals pathogenesis evolution and contrasting modes of karyotype evolution via chromosome fusion or intercentromeric recombination.</title>
        <authorList>
            <person name="Coelho M.A."/>
            <person name="David-Palma M."/>
            <person name="Shea T."/>
            <person name="Bowers K."/>
            <person name="McGinley-Smith S."/>
            <person name="Mohammad A.W."/>
            <person name="Gnirke A."/>
            <person name="Yurkov A.M."/>
            <person name="Nowrousian M."/>
            <person name="Sun S."/>
            <person name="Cuomo C.A."/>
            <person name="Heitman J."/>
        </authorList>
    </citation>
    <scope>NUCLEOTIDE SEQUENCE [LARGE SCALE GENOMIC DNA]</scope>
    <source>
        <strain evidence="9">CBS 11374</strain>
    </source>
</reference>
<feature type="compositionally biased region" description="Polar residues" evidence="6">
    <location>
        <begin position="848"/>
        <end position="857"/>
    </location>
</feature>
<keyword evidence="10" id="KW-1185">Reference proteome</keyword>
<evidence type="ECO:0000256" key="6">
    <source>
        <dbReference type="SAM" id="MobiDB-lite"/>
    </source>
</evidence>
<sequence length="1135" mass="127405">MTTLFPLAPLPLMGERTLSSKPNLPNVEPRFVLPPLDDHISGPERLMGSLRGTSRYDLQDLDIPLTPTKCAKDVGSVLPAGTIEEDGDIWRKAIEQPEAGPSRYKTFEPVRTWNYHQSASHGRTERTPFLSEKSTFTFDALITSLEPPIALPKLSKSAGTTPVNDSRMLLEIMMRSTLGTVTTERLKWSTKKAKYTWIEEGGRSAGVERKTSLSMMERFLDIGTSIRRLEIIVDSQSILPLTPTHHALLHALSTYLTFIKQRLTSAVEESLAESQAGWIKWIGATKDVRELGEILCEVMCWPLSTSEASSLPSRAPSLLSHLYFHLLASLSTSTSQQTPLSLALAFLFSKSIRPFLTLLHSWVGVSNSAVQDEDIDSNSQPWSDLGITRSSSPGSDTWQYSFSSKKMPSFIPKSDRKTLFEAGKNLRLLREASAGGHPLCSGEWGLKAELNWSDGSSDTSNEMKSHARRVQKKVDHWRNINRERARPLSGSASSPKLRLSLGRGKERKRIPIEFSSPPSLSLDLQEAHRAETITGETILESGVPELDILWSLFNESPGTHLNPTTRPDEASHLWAPTPLEELHSFLSLHSKQPLLPHDSPTLPIFVSTHLLSSLLSHSRLVSTSLVSLYLDDLRFLDHLDILHSYWLGGDVSFIERASSALFGKDSAGAGEALGLGRRARTRARLGLSNDNQGMGGELPEGEWGIGLGLGLSERSKWPPGGSELAYALRTTLLEQGNKVDKGPVWEGVEDRVSFAIKQLDEDDKGRRAKWLDPQAIEALDFLYLSYSPPPSISNLLPPSLLQKYQHIHNLLLRLSRCQVVLRSMYWNVLHQSEWIDEPRKSGVDSGHNKMTSRGTLQKSRERQIRTLFPTKSNIERRVQILRFRMSHVVKSFERYVVDGAIGNKWENLKKRLENLKIDKMSSGENDSRPSSPTSRQDEFFEIQDYDDEARLENNGDGNEGEEEDLMFLHQLQSPHSIILYHNLVLDKILSACLLGSSPGQQVTYKILMALLSLVLDLGKVLVEVERGAKGWQDGKEQIEELEKEWNEKEKVFLHALERLSLRTTKDKPRPEEVQEDGQGDQGEKTENDLHVLLNEEQDEHHLRKGQGDDLADLILRLKLGNGIEKREGRWKNQGI</sequence>
<dbReference type="InterPro" id="IPR041470">
    <property type="entry name" value="GCP_N"/>
</dbReference>
<feature type="compositionally biased region" description="Basic and acidic residues" evidence="6">
    <location>
        <begin position="1063"/>
        <end position="1072"/>
    </location>
</feature>
<feature type="domain" description="Gamma tubulin complex component C-terminal" evidence="7">
    <location>
        <begin position="636"/>
        <end position="1094"/>
    </location>
</feature>
<evidence type="ECO:0000259" key="8">
    <source>
        <dbReference type="Pfam" id="PF17681"/>
    </source>
</evidence>